<reference evidence="2" key="1">
    <citation type="submission" date="2020-05" db="EMBL/GenBank/DDBJ databases">
        <authorList>
            <person name="Chiriac C."/>
            <person name="Salcher M."/>
            <person name="Ghai R."/>
            <person name="Kavagutti S V."/>
        </authorList>
    </citation>
    <scope>NUCLEOTIDE SEQUENCE</scope>
</reference>
<name>A0A6J5YYC6_9ZZZZ</name>
<accession>A0A6J5YYC6</accession>
<dbReference type="Gene3D" id="1.10.3290.10">
    <property type="entry name" value="Fido-like domain"/>
    <property type="match status" value="1"/>
</dbReference>
<dbReference type="InterPro" id="IPR003812">
    <property type="entry name" value="Fido"/>
</dbReference>
<feature type="domain" description="Fido" evidence="1">
    <location>
        <begin position="98"/>
        <end position="237"/>
    </location>
</feature>
<gene>
    <name evidence="2" type="ORF">UFOPK3770_00350</name>
</gene>
<organism evidence="2">
    <name type="scientific">freshwater metagenome</name>
    <dbReference type="NCBI Taxonomy" id="449393"/>
    <lineage>
        <taxon>unclassified sequences</taxon>
        <taxon>metagenomes</taxon>
        <taxon>ecological metagenomes</taxon>
    </lineage>
</organism>
<dbReference type="InterPro" id="IPR036597">
    <property type="entry name" value="Fido-like_dom_sf"/>
</dbReference>
<dbReference type="EMBL" id="CAESAJ010000020">
    <property type="protein sequence ID" value="CAB4333039.1"/>
    <property type="molecule type" value="Genomic_DNA"/>
</dbReference>
<dbReference type="PROSITE" id="PS51459">
    <property type="entry name" value="FIDO"/>
    <property type="match status" value="1"/>
</dbReference>
<evidence type="ECO:0000313" key="2">
    <source>
        <dbReference type="EMBL" id="CAB4333039.1"/>
    </source>
</evidence>
<sequence>MDDFLLELSQEPEISRLCSVANASLDELSWNRSVRNKGDAFTVFVRRLSGYSSAALDGTVMPPDVLVDPQKSAMGDLANSALLITARADELSSMFLKAPSQVWAQLHLLIEGDENRGQPRTNNDVDDPLHLGAVPDARVIHPTLNSISDMIVQSQAPAVLMAAIVHAQLCVLRPFSRGSDLIARASARMIIKGKGFDPLGLCAIEYGQYMLGRPDYVKSLKRYMQGGVPAVTEYLEAFCQAIVGSASSVAKMESTEGVETS</sequence>
<protein>
    <submittedName>
        <fullName evidence="2">Unannotated protein</fullName>
    </submittedName>
</protein>
<dbReference type="AlphaFoldDB" id="A0A6J5YYC6"/>
<proteinExistence type="predicted"/>
<evidence type="ECO:0000259" key="1">
    <source>
        <dbReference type="PROSITE" id="PS51459"/>
    </source>
</evidence>